<feature type="signal peptide" evidence="1">
    <location>
        <begin position="1"/>
        <end position="18"/>
    </location>
</feature>
<dbReference type="PATRIC" id="fig|1352936.5.peg.6803"/>
<proteinExistence type="predicted"/>
<name>V6JV43_STRRC</name>
<dbReference type="Proteomes" id="UP000017984">
    <property type="component" value="Chromosome"/>
</dbReference>
<reference evidence="3 4" key="1">
    <citation type="journal article" date="2014" name="Genome Announc.">
        <title>Draft Genome Sequence of Streptomyces roseochromogenes subsp. oscitans DS 12.976, Producer of the Aminocoumarin Antibiotic Clorobiocin.</title>
        <authorList>
            <person name="Ruckert C."/>
            <person name="Kalinowski J."/>
            <person name="Heide L."/>
            <person name="Apel A.K."/>
        </authorList>
    </citation>
    <scope>NUCLEOTIDE SEQUENCE [LARGE SCALE GENOMIC DNA]</scope>
    <source>
        <strain evidence="3 4">DS 12.976</strain>
    </source>
</reference>
<evidence type="ECO:0000259" key="2">
    <source>
        <dbReference type="Pfam" id="PF01345"/>
    </source>
</evidence>
<evidence type="ECO:0000256" key="1">
    <source>
        <dbReference type="SAM" id="SignalP"/>
    </source>
</evidence>
<organism evidence="3 4">
    <name type="scientific">Streptomyces roseochromogenus subsp. oscitans DS 12.976</name>
    <dbReference type="NCBI Taxonomy" id="1352936"/>
    <lineage>
        <taxon>Bacteria</taxon>
        <taxon>Bacillati</taxon>
        <taxon>Actinomycetota</taxon>
        <taxon>Actinomycetes</taxon>
        <taxon>Kitasatosporales</taxon>
        <taxon>Streptomycetaceae</taxon>
        <taxon>Streptomyces</taxon>
    </lineage>
</organism>
<feature type="chain" id="PRO_5038475414" description="DUF11 domain-containing protein" evidence="1">
    <location>
        <begin position="19"/>
        <end position="170"/>
    </location>
</feature>
<sequence>MSHVVLAVAVCAAGAARAAADQLQARPRTTTVRTGSQRALAPSRSDLAVVSVNNGGAKPGGTTTLRGLVADLGPDATASPVTVTVTVPSGASAVGPFFPPSCTANASGSRIVCTFPPGLGSLKTATVQIPVRVHAGVAHGSVLKGGTVTVSSPDDTNTGNNTASYAIRVR</sequence>
<dbReference type="EMBL" id="AWQX01000276">
    <property type="protein sequence ID" value="EST23775.1"/>
    <property type="molecule type" value="Genomic_DNA"/>
</dbReference>
<comment type="caution">
    <text evidence="3">The sequence shown here is derived from an EMBL/GenBank/DDBJ whole genome shotgun (WGS) entry which is preliminary data.</text>
</comment>
<keyword evidence="4" id="KW-1185">Reference proteome</keyword>
<dbReference type="OrthoDB" id="3854958at2"/>
<feature type="domain" description="DUF11" evidence="2">
    <location>
        <begin position="46"/>
        <end position="166"/>
    </location>
</feature>
<protein>
    <recommendedName>
        <fullName evidence="2">DUF11 domain-containing protein</fullName>
    </recommendedName>
</protein>
<evidence type="ECO:0000313" key="4">
    <source>
        <dbReference type="Proteomes" id="UP000017984"/>
    </source>
</evidence>
<dbReference type="RefSeq" id="WP_023551225.1">
    <property type="nucleotide sequence ID" value="NZ_CM002285.1"/>
</dbReference>
<gene>
    <name evidence="3" type="ORF">M878_32650</name>
</gene>
<keyword evidence="1" id="KW-0732">Signal</keyword>
<dbReference type="HOGENOM" id="CLU_1569838_0_0_11"/>
<evidence type="ECO:0000313" key="3">
    <source>
        <dbReference type="EMBL" id="EST23775.1"/>
    </source>
</evidence>
<accession>V6JV43</accession>
<dbReference type="AlphaFoldDB" id="V6JV43"/>
<dbReference type="Pfam" id="PF01345">
    <property type="entry name" value="DUF11"/>
    <property type="match status" value="1"/>
</dbReference>
<dbReference type="InterPro" id="IPR001434">
    <property type="entry name" value="OmcB-like_DUF11"/>
</dbReference>